<organism evidence="1 2">
    <name type="scientific">Tachysurus vachellii</name>
    <name type="common">Darkbarbel catfish</name>
    <name type="synonym">Pelteobagrus vachellii</name>
    <dbReference type="NCBI Taxonomy" id="175792"/>
    <lineage>
        <taxon>Eukaryota</taxon>
        <taxon>Metazoa</taxon>
        <taxon>Chordata</taxon>
        <taxon>Craniata</taxon>
        <taxon>Vertebrata</taxon>
        <taxon>Euteleostomi</taxon>
        <taxon>Actinopterygii</taxon>
        <taxon>Neopterygii</taxon>
        <taxon>Teleostei</taxon>
        <taxon>Ostariophysi</taxon>
        <taxon>Siluriformes</taxon>
        <taxon>Bagridae</taxon>
        <taxon>Tachysurus</taxon>
    </lineage>
</organism>
<evidence type="ECO:0000313" key="2">
    <source>
        <dbReference type="Proteomes" id="UP001187315"/>
    </source>
</evidence>
<gene>
    <name evidence="1" type="ORF">Q7C36_015175</name>
</gene>
<dbReference type="Proteomes" id="UP001187315">
    <property type="component" value="Unassembled WGS sequence"/>
</dbReference>
<proteinExistence type="predicted"/>
<reference evidence="1" key="1">
    <citation type="submission" date="2023-08" db="EMBL/GenBank/DDBJ databases">
        <title>Pelteobagrus vachellii genome.</title>
        <authorList>
            <person name="Liu H."/>
        </authorList>
    </citation>
    <scope>NUCLEOTIDE SEQUENCE</scope>
    <source>
        <strain evidence="1">PRFRI_2022a</strain>
        <tissue evidence="1">Muscle</tissue>
    </source>
</reference>
<protein>
    <submittedName>
        <fullName evidence="1">Uncharacterized protein</fullName>
    </submittedName>
</protein>
<sequence>MHLWPPVKWLVHTVSVPLKLHRSQGTRGLFQRSWSTCLGTPWTWCQPITYSNHTHLNTHFHNSRWQSAYNTFLCSLVGNPQSMGRACKLCAIW</sequence>
<evidence type="ECO:0000313" key="1">
    <source>
        <dbReference type="EMBL" id="KAK2834474.1"/>
    </source>
</evidence>
<dbReference type="EMBL" id="JAVHJS010000015">
    <property type="protein sequence ID" value="KAK2834474.1"/>
    <property type="molecule type" value="Genomic_DNA"/>
</dbReference>
<dbReference type="AlphaFoldDB" id="A0AA88MDF1"/>
<comment type="caution">
    <text evidence="1">The sequence shown here is derived from an EMBL/GenBank/DDBJ whole genome shotgun (WGS) entry which is preliminary data.</text>
</comment>
<accession>A0AA88MDF1</accession>
<keyword evidence="2" id="KW-1185">Reference proteome</keyword>
<name>A0AA88MDF1_TACVA</name>